<keyword evidence="3" id="KW-0269">Exonuclease</keyword>
<keyword evidence="1" id="KW-0540">Nuclease</keyword>
<feature type="domain" description="RRM" evidence="5">
    <location>
        <begin position="500"/>
        <end position="574"/>
    </location>
</feature>
<evidence type="ECO:0000256" key="2">
    <source>
        <dbReference type="ARBA" id="ARBA00022801"/>
    </source>
</evidence>
<dbReference type="FunFam" id="3.30.420.10:FF:000175">
    <property type="entry name" value="RNA exonuclease 5"/>
    <property type="match status" value="1"/>
</dbReference>
<dbReference type="PROSITE" id="PS50102">
    <property type="entry name" value="RRM"/>
    <property type="match status" value="1"/>
</dbReference>
<dbReference type="EMBL" id="JAVHJS010000024">
    <property type="protein sequence ID" value="KAK2818348.1"/>
    <property type="molecule type" value="Genomic_DNA"/>
</dbReference>
<dbReference type="InterPro" id="IPR000504">
    <property type="entry name" value="RRM_dom"/>
</dbReference>
<dbReference type="InterPro" id="IPR036397">
    <property type="entry name" value="RNaseH_sf"/>
</dbReference>
<dbReference type="InterPro" id="IPR012677">
    <property type="entry name" value="Nucleotide-bd_a/b_plait_sf"/>
</dbReference>
<evidence type="ECO:0000256" key="1">
    <source>
        <dbReference type="ARBA" id="ARBA00022722"/>
    </source>
</evidence>
<accession>A0AA88LII0</accession>
<dbReference type="PANTHER" id="PTHR12801:SF82">
    <property type="entry name" value="RNA EXONUCLEASE 5"/>
    <property type="match status" value="1"/>
</dbReference>
<dbReference type="GO" id="GO:0005634">
    <property type="term" value="C:nucleus"/>
    <property type="evidence" value="ECO:0007669"/>
    <property type="project" value="TreeGrafter"/>
</dbReference>
<dbReference type="Proteomes" id="UP001187315">
    <property type="component" value="Unassembled WGS sequence"/>
</dbReference>
<dbReference type="InterPro" id="IPR012337">
    <property type="entry name" value="RNaseH-like_sf"/>
</dbReference>
<dbReference type="InterPro" id="IPR013520">
    <property type="entry name" value="Ribonucl_H"/>
</dbReference>
<name>A0AA88LII0_TACVA</name>
<dbReference type="SUPFAM" id="SSF53098">
    <property type="entry name" value="Ribonuclease H-like"/>
    <property type="match status" value="1"/>
</dbReference>
<evidence type="ECO:0000256" key="4">
    <source>
        <dbReference type="PROSITE-ProRule" id="PRU00176"/>
    </source>
</evidence>
<dbReference type="CDD" id="cd06145">
    <property type="entry name" value="REX1_like"/>
    <property type="match status" value="1"/>
</dbReference>
<dbReference type="SMART" id="SM00360">
    <property type="entry name" value="RRM"/>
    <property type="match status" value="2"/>
</dbReference>
<dbReference type="Pfam" id="PF00929">
    <property type="entry name" value="RNase_T"/>
    <property type="match status" value="1"/>
</dbReference>
<dbReference type="Gene3D" id="3.30.70.330">
    <property type="match status" value="1"/>
</dbReference>
<protein>
    <recommendedName>
        <fullName evidence="5">RRM domain-containing protein</fullName>
    </recommendedName>
</protein>
<keyword evidence="7" id="KW-1185">Reference proteome</keyword>
<reference evidence="6" key="1">
    <citation type="submission" date="2023-08" db="EMBL/GenBank/DDBJ databases">
        <title>Pelteobagrus vachellii genome.</title>
        <authorList>
            <person name="Liu H."/>
        </authorList>
    </citation>
    <scope>NUCLEOTIDE SEQUENCE</scope>
    <source>
        <strain evidence="6">PRFRI_2022a</strain>
        <tissue evidence="6">Muscle</tissue>
    </source>
</reference>
<dbReference type="InterPro" id="IPR047021">
    <property type="entry name" value="REXO1/3/4-like"/>
</dbReference>
<dbReference type="Gene3D" id="3.30.420.10">
    <property type="entry name" value="Ribonuclease H-like superfamily/Ribonuclease H"/>
    <property type="match status" value="1"/>
</dbReference>
<dbReference type="PANTHER" id="PTHR12801">
    <property type="entry name" value="RNA EXONUCLEASE REXO1 / RECO3 FAMILY MEMBER-RELATED"/>
    <property type="match status" value="1"/>
</dbReference>
<evidence type="ECO:0000259" key="5">
    <source>
        <dbReference type="PROSITE" id="PS50102"/>
    </source>
</evidence>
<dbReference type="InterPro" id="IPR035979">
    <property type="entry name" value="RBD_domain_sf"/>
</dbReference>
<evidence type="ECO:0000313" key="6">
    <source>
        <dbReference type="EMBL" id="KAK2818348.1"/>
    </source>
</evidence>
<keyword evidence="4" id="KW-0694">RNA-binding</keyword>
<proteinExistence type="predicted"/>
<comment type="caution">
    <text evidence="6">The sequence shown here is derived from an EMBL/GenBank/DDBJ whole genome shotgun (WGS) entry which is preliminary data.</text>
</comment>
<sequence>MAEVLGCKRKRDSESMCDVVCKKLKVNGEHGELQRLQDEDVPRLSRPDDQLCDWISVRDVSELLQYVTLRKHHNVKKPSWCRLHQEDRVEKVHVAVLEGVAQLHFYTNYSQFKHLRSKYTTRCTLVPSSGDLLSELFNSDLSVPDSSAVSGSALHTAPPTANVNYHPVVQRYGMKKKVMSSYLLTEQERIKKKFPVKGGQGFESFVCTQADDHVTDSSPLYGLDCEMCITQEGLELTRVAMVNSRGECVLDELVKPYNTIINYCTKFSGITRSMLKNVTTRLHDVQMKIVALLPGNAVLVGHSLDNDLRALRLIHPHLIDTSLLYLKEFGQRFKLKLLAKVILKRDIQSEERRGHDPCEDAHAALDLAQYFITKGPRQVVECHLQDLWGFEFFPVNEALNGSIHTHTTSSLVFGHALNKAGLPALFLGQSEAPSHVSFSHLWRRHYCNTNKESVCVFRRVCQSYALSLVQFSSHSEDLRKNPTGETHRLQQMALRLKLMCVLFVGPLPHNYTEKKIHTLLKPYSELRSVRLLQSTHMLYAVVEFQHLEGAELALQSLTNLQVEGTMIKLQRPVNELTLDLEASLADLQNDIQNNHIIYVGGLSWQRRHQLLQAFSSYGPFCDLTPASGSGTCQRHTRMKFLSSDSACAALDSMVQMGNRKLNMCRAITPAHMHTWTHTNPVTVETNVESAGLEEYKASEVTERAGVTCAQDGGMQRVMRRLDRNLGKMYRALERDTLSIVILPGFIRDGVEYHGLCFVQVKQVKGH</sequence>
<keyword evidence="2" id="KW-0378">Hydrolase</keyword>
<dbReference type="InterPro" id="IPR034922">
    <property type="entry name" value="REX1-like_exo"/>
</dbReference>
<dbReference type="SUPFAM" id="SSF54928">
    <property type="entry name" value="RNA-binding domain, RBD"/>
    <property type="match status" value="1"/>
</dbReference>
<dbReference type="Pfam" id="PF00076">
    <property type="entry name" value="RRM_1"/>
    <property type="match status" value="1"/>
</dbReference>
<evidence type="ECO:0000313" key="7">
    <source>
        <dbReference type="Proteomes" id="UP001187315"/>
    </source>
</evidence>
<dbReference type="GO" id="GO:0003723">
    <property type="term" value="F:RNA binding"/>
    <property type="evidence" value="ECO:0007669"/>
    <property type="project" value="UniProtKB-UniRule"/>
</dbReference>
<organism evidence="6 7">
    <name type="scientific">Tachysurus vachellii</name>
    <name type="common">Darkbarbel catfish</name>
    <name type="synonym">Pelteobagrus vachellii</name>
    <dbReference type="NCBI Taxonomy" id="175792"/>
    <lineage>
        <taxon>Eukaryota</taxon>
        <taxon>Metazoa</taxon>
        <taxon>Chordata</taxon>
        <taxon>Craniata</taxon>
        <taxon>Vertebrata</taxon>
        <taxon>Euteleostomi</taxon>
        <taxon>Actinopterygii</taxon>
        <taxon>Neopterygii</taxon>
        <taxon>Teleostei</taxon>
        <taxon>Ostariophysi</taxon>
        <taxon>Siluriformes</taxon>
        <taxon>Bagridae</taxon>
        <taxon>Tachysurus</taxon>
    </lineage>
</organism>
<dbReference type="SMART" id="SM00479">
    <property type="entry name" value="EXOIII"/>
    <property type="match status" value="1"/>
</dbReference>
<dbReference type="CDD" id="cd00590">
    <property type="entry name" value="RRM_SF"/>
    <property type="match status" value="1"/>
</dbReference>
<evidence type="ECO:0000256" key="3">
    <source>
        <dbReference type="ARBA" id="ARBA00022839"/>
    </source>
</evidence>
<dbReference type="AlphaFoldDB" id="A0AA88LII0"/>
<gene>
    <name evidence="6" type="ORF">Q7C36_022281</name>
</gene>
<dbReference type="GO" id="GO:0004527">
    <property type="term" value="F:exonuclease activity"/>
    <property type="evidence" value="ECO:0007669"/>
    <property type="project" value="UniProtKB-KW"/>
</dbReference>